<keyword evidence="3" id="KW-1185">Reference proteome</keyword>
<name>K0B1J4_GOTA9</name>
<dbReference type="KEGG" id="cad:Curi_c18180"/>
<keyword evidence="1" id="KW-0472">Membrane</keyword>
<keyword evidence="1" id="KW-0812">Transmembrane</keyword>
<evidence type="ECO:0000313" key="3">
    <source>
        <dbReference type="Proteomes" id="UP000006094"/>
    </source>
</evidence>
<accession>K0B1J4</accession>
<dbReference type="RefSeq" id="WP_014967961.1">
    <property type="nucleotide sequence ID" value="NC_018664.1"/>
</dbReference>
<dbReference type="EMBL" id="CP003326">
    <property type="protein sequence ID" value="AFS78825.1"/>
    <property type="molecule type" value="Genomic_DNA"/>
</dbReference>
<dbReference type="AlphaFoldDB" id="K0B1J4"/>
<dbReference type="eggNOG" id="COG0561">
    <property type="taxonomic scope" value="Bacteria"/>
</dbReference>
<gene>
    <name evidence="2" type="ordered locus">Curi_c18180</name>
</gene>
<dbReference type="Proteomes" id="UP000006094">
    <property type="component" value="Chromosome"/>
</dbReference>
<evidence type="ECO:0000313" key="2">
    <source>
        <dbReference type="EMBL" id="AFS78825.1"/>
    </source>
</evidence>
<sequence>MFVIRLWNYLKGYVIIKVEGLTLEKFINLSISKNIFLWDIERIDYTTLEAKVSTAGFRELKDVVKAVDCRVSIEGKRGFPFFIYKFKYRKMLLLGLVFSIFIIGYLTSFIWTIDIVGNENIKDEVIRKNLESINVKQGIRKKDLDIEDIKSKILINVDELSYLSLNIKGVKLTVEVKERDTESKIVEDESPCNIIAGKKAVIEKVVAKNGKSVVEKGDIVKKGQLIVTGVIQDEGMDSPLLVHADGKVIGLTTRSEIVKEPLMKNIKEETGKIHISREVKINGKSLEFMNGDIPFKNYVEKKEIKRPLKNELFDLPLEIVIHEYREVNIREAEQNIDALKKSNEVKAVQKLMSKLPKDAEVISKNTNHNIDNNIVTTKVTIDVREEIGVKSKINSINNLQKQED</sequence>
<keyword evidence="1" id="KW-1133">Transmembrane helix</keyword>
<dbReference type="HOGENOM" id="CLU_050521_1_0_9"/>
<proteinExistence type="predicted"/>
<dbReference type="Pfam" id="PF06898">
    <property type="entry name" value="YqfD"/>
    <property type="match status" value="1"/>
</dbReference>
<dbReference type="InterPro" id="IPR010690">
    <property type="entry name" value="YqfD"/>
</dbReference>
<feature type="transmembrane region" description="Helical" evidence="1">
    <location>
        <begin position="91"/>
        <end position="113"/>
    </location>
</feature>
<dbReference type="OrthoDB" id="1640349at2"/>
<dbReference type="STRING" id="1128398.Curi_c18180"/>
<protein>
    <submittedName>
        <fullName evidence="2">Stage IV sporulation protein YqfD</fullName>
    </submittedName>
</protein>
<organism evidence="2 3">
    <name type="scientific">Gottschalkia acidurici (strain ATCC 7906 / DSM 604 / BCRC 14475 / CIP 104303 / KCTC 5404 / NCIMB 10678 / 9a)</name>
    <name type="common">Clostridium acidurici</name>
    <dbReference type="NCBI Taxonomy" id="1128398"/>
    <lineage>
        <taxon>Bacteria</taxon>
        <taxon>Bacillati</taxon>
        <taxon>Bacillota</taxon>
        <taxon>Tissierellia</taxon>
        <taxon>Tissierellales</taxon>
        <taxon>Gottschalkiaceae</taxon>
        <taxon>Gottschalkia</taxon>
    </lineage>
</organism>
<dbReference type="PIRSF" id="PIRSF029895">
    <property type="entry name" value="SpoIV"/>
    <property type="match status" value="1"/>
</dbReference>
<reference evidence="2 3" key="1">
    <citation type="journal article" date="2012" name="PLoS ONE">
        <title>The purine-utilizing bacterium Clostridium acidurici 9a: a genome-guided metabolic reconsideration.</title>
        <authorList>
            <person name="Hartwich K."/>
            <person name="Poehlein A."/>
            <person name="Daniel R."/>
        </authorList>
    </citation>
    <scope>NUCLEOTIDE SEQUENCE [LARGE SCALE GENOMIC DNA]</scope>
    <source>
        <strain evidence="3">ATCC 7906 / DSM 604 / BCRC 14475 / CIP 104303 / KCTC 5404 / NCIMB 10678 / 9a</strain>
    </source>
</reference>
<evidence type="ECO:0000256" key="1">
    <source>
        <dbReference type="SAM" id="Phobius"/>
    </source>
</evidence>
<dbReference type="NCBIfam" id="TIGR02876">
    <property type="entry name" value="spore_yqfD"/>
    <property type="match status" value="1"/>
</dbReference>